<name>A0A4P8L124_9BACT</name>
<dbReference type="Gene3D" id="3.10.270.10">
    <property type="entry name" value="Urate Oxidase"/>
    <property type="match status" value="1"/>
</dbReference>
<dbReference type="OrthoDB" id="9774824at2"/>
<dbReference type="RefSeq" id="WP_137423525.1">
    <property type="nucleotide sequence ID" value="NZ_CP040098.1"/>
</dbReference>
<dbReference type="GO" id="GO:0046654">
    <property type="term" value="P:tetrahydrofolate biosynthetic process"/>
    <property type="evidence" value="ECO:0007669"/>
    <property type="project" value="UniProtKB-UniRule"/>
</dbReference>
<comment type="pathway">
    <text evidence="2">Cofactor biosynthesis; 7,8-dihydroneopterin triphosphate biosynthesis; 7,8-dihydroneopterin triphosphate from GTP: step 1/1.</text>
</comment>
<dbReference type="NCBIfam" id="NF010200">
    <property type="entry name" value="PRK13674.1-1"/>
    <property type="match status" value="1"/>
</dbReference>
<dbReference type="PANTHER" id="PTHR36445">
    <property type="entry name" value="GTP CYCLOHYDROLASE MPTA"/>
    <property type="match status" value="1"/>
</dbReference>
<evidence type="ECO:0000256" key="2">
    <source>
        <dbReference type="HAMAP-Rule" id="MF_01527"/>
    </source>
</evidence>
<comment type="catalytic activity">
    <reaction evidence="2">
        <text>GTP + H2O = 7,8-dihydroneopterin 3'-triphosphate + formate + H(+)</text>
        <dbReference type="Rhea" id="RHEA:17473"/>
        <dbReference type="ChEBI" id="CHEBI:15377"/>
        <dbReference type="ChEBI" id="CHEBI:15378"/>
        <dbReference type="ChEBI" id="CHEBI:15740"/>
        <dbReference type="ChEBI" id="CHEBI:37565"/>
        <dbReference type="ChEBI" id="CHEBI:58462"/>
        <dbReference type="EC" id="3.5.4.16"/>
    </reaction>
</comment>
<dbReference type="EMBL" id="CP040098">
    <property type="protein sequence ID" value="QCQ21556.1"/>
    <property type="molecule type" value="Genomic_DNA"/>
</dbReference>
<dbReference type="GO" id="GO:0003934">
    <property type="term" value="F:GTP cyclohydrolase I activity"/>
    <property type="evidence" value="ECO:0007669"/>
    <property type="project" value="UniProtKB-UniRule"/>
</dbReference>
<dbReference type="HAMAP" id="MF_01527_B">
    <property type="entry name" value="GTP_cyclohydrol_B"/>
    <property type="match status" value="1"/>
</dbReference>
<dbReference type="AlphaFoldDB" id="A0A4P8L124"/>
<gene>
    <name evidence="2" type="primary">folE2</name>
    <name evidence="3" type="ORF">FDQ92_04820</name>
</gene>
<comment type="function">
    <text evidence="2">Converts GTP to 7,8-dihydroneopterin triphosphate.</text>
</comment>
<dbReference type="EC" id="3.5.4.16" evidence="2"/>
<dbReference type="UniPathway" id="UPA00848">
    <property type="reaction ID" value="UER00151"/>
</dbReference>
<dbReference type="InterPro" id="IPR022838">
    <property type="entry name" value="GTP_cyclohydrolase_FolE2"/>
</dbReference>
<keyword evidence="4" id="KW-1185">Reference proteome</keyword>
<feature type="site" description="May be catalytically important" evidence="2">
    <location>
        <position position="146"/>
    </location>
</feature>
<dbReference type="Pfam" id="PF02649">
    <property type="entry name" value="GCHY-1"/>
    <property type="match status" value="1"/>
</dbReference>
<dbReference type="Proteomes" id="UP000298602">
    <property type="component" value="Chromosome"/>
</dbReference>
<evidence type="ECO:0000313" key="3">
    <source>
        <dbReference type="EMBL" id="QCQ21556.1"/>
    </source>
</evidence>
<dbReference type="InterPro" id="IPR003801">
    <property type="entry name" value="GTP_cyclohydrolase_FolE2/MptA"/>
</dbReference>
<sequence length="260" mass="30277">MIDVQNQEDHRNINIDKVGVKNIRYPLTVMDRENDFQHTVATINMYVNLPRKFKGTHMSRFIEILNEFYGHLDIREFSKILGAMQKRLEAQSAHLEIAFPYFIEKKSPVTETTGLMEYGCRVIGSMDHRKGYDLIVEVNVPITTVCPCSREISNYGAHNQRGMARLAVRYKKFVWIEDLIRVVEEAASCEVYSLLKRPDEKYVTERGYENPKFVEDVVRDIAAQLKPDPNILWFQVDVENFESIHNHSAYAFIERSKANP</sequence>
<keyword evidence="1 2" id="KW-0378">Hydrolase</keyword>
<evidence type="ECO:0000256" key="1">
    <source>
        <dbReference type="ARBA" id="ARBA00022801"/>
    </source>
</evidence>
<comment type="similarity">
    <text evidence="2">Belongs to the GTP cyclohydrolase IV family.</text>
</comment>
<proteinExistence type="inferred from homology"/>
<organism evidence="3 4">
    <name type="scientific">Desulfoglaeba alkanexedens ALDC</name>
    <dbReference type="NCBI Taxonomy" id="980445"/>
    <lineage>
        <taxon>Bacteria</taxon>
        <taxon>Pseudomonadati</taxon>
        <taxon>Thermodesulfobacteriota</taxon>
        <taxon>Syntrophobacteria</taxon>
        <taxon>Syntrophobacterales</taxon>
        <taxon>Syntrophobacteraceae</taxon>
        <taxon>Desulfoglaeba</taxon>
    </lineage>
</organism>
<protein>
    <recommendedName>
        <fullName evidence="2">GTP cyclohydrolase FolE2</fullName>
        <ecNumber evidence="2">3.5.4.16</ecNumber>
    </recommendedName>
</protein>
<accession>A0A4P8L124</accession>
<reference evidence="3 4" key="1">
    <citation type="submission" date="2019-05" db="EMBL/GenBank/DDBJ databases">
        <title>The Complete Genome Sequence of the n-alkane-degrading Desulfoglaeba alkanexedens ALDC reveals multiple alkylsuccinate synthase gene clusters.</title>
        <authorList>
            <person name="Callaghan A.V."/>
            <person name="Davidova I.A."/>
            <person name="Duncan K.E."/>
            <person name="Morris B."/>
            <person name="McInerney M.J."/>
        </authorList>
    </citation>
    <scope>NUCLEOTIDE SEQUENCE [LARGE SCALE GENOMIC DNA]</scope>
    <source>
        <strain evidence="3 4">ALDC</strain>
    </source>
</reference>
<dbReference type="PANTHER" id="PTHR36445:SF1">
    <property type="entry name" value="GTP CYCLOHYDROLASE MPTA"/>
    <property type="match status" value="1"/>
</dbReference>
<reference evidence="3 4" key="2">
    <citation type="submission" date="2019-05" db="EMBL/GenBank/DDBJ databases">
        <authorList>
            <person name="Suflita J.M."/>
            <person name="Marks C.R."/>
        </authorList>
    </citation>
    <scope>NUCLEOTIDE SEQUENCE [LARGE SCALE GENOMIC DNA]</scope>
    <source>
        <strain evidence="3 4">ALDC</strain>
    </source>
</reference>
<dbReference type="KEGG" id="dax:FDQ92_04820"/>
<evidence type="ECO:0000313" key="4">
    <source>
        <dbReference type="Proteomes" id="UP000298602"/>
    </source>
</evidence>